<dbReference type="SUPFAM" id="SSF53254">
    <property type="entry name" value="Phosphoglycerate mutase-like"/>
    <property type="match status" value="1"/>
</dbReference>
<comment type="caution">
    <text evidence="1">The sequence shown here is derived from an EMBL/GenBank/DDBJ whole genome shotgun (WGS) entry which is preliminary data.</text>
</comment>
<dbReference type="RefSeq" id="WP_053187217.1">
    <property type="nucleotide sequence ID" value="NZ_LGIA01000195.1"/>
</dbReference>
<dbReference type="PANTHER" id="PTHR48100">
    <property type="entry name" value="BROAD-SPECIFICITY PHOSPHATASE YOR283W-RELATED"/>
    <property type="match status" value="1"/>
</dbReference>
<dbReference type="Gene3D" id="3.40.50.1240">
    <property type="entry name" value="Phosphoglycerate mutase-like"/>
    <property type="match status" value="1"/>
</dbReference>
<accession>A0A0L8V485</accession>
<protein>
    <recommendedName>
        <fullName evidence="3">Alpha-ribazole phosphatase</fullName>
    </recommendedName>
</protein>
<dbReference type="InterPro" id="IPR013078">
    <property type="entry name" value="His_Pase_superF_clade-1"/>
</dbReference>
<dbReference type="AlphaFoldDB" id="A0A0L8V485"/>
<sequence length="179" mass="20337">MKLILIRHTRVAVPPGICYGQSDVSLADSYAEELERARSLIGGQSFDAVFSSPLLRCRQLAEDLFPGEKIVLDHRLKELNFGDWELQPWDQIYATSEGKYWMDHYLEAPCTGGESLPELHARVLSFIMHLDDLSCQQIAVVTHAGVIRLIKSILEKQTMDEVFTTFSPEYGGVYQFEIK</sequence>
<evidence type="ECO:0000313" key="2">
    <source>
        <dbReference type="Proteomes" id="UP000036958"/>
    </source>
</evidence>
<dbReference type="STRING" id="1409788.NC99_39670"/>
<dbReference type="InterPro" id="IPR050275">
    <property type="entry name" value="PGM_Phosphatase"/>
</dbReference>
<reference evidence="2" key="1">
    <citation type="submission" date="2015-07" db="EMBL/GenBank/DDBJ databases">
        <title>Genome sequencing of Sunxiuqinia dokdonensis strain SK.</title>
        <authorList>
            <person name="Ahn S."/>
            <person name="Kim B.-C."/>
        </authorList>
    </citation>
    <scope>NUCLEOTIDE SEQUENCE [LARGE SCALE GENOMIC DNA]</scope>
    <source>
        <strain evidence="2">SK</strain>
    </source>
</reference>
<dbReference type="SMART" id="SM00855">
    <property type="entry name" value="PGAM"/>
    <property type="match status" value="1"/>
</dbReference>
<evidence type="ECO:0000313" key="1">
    <source>
        <dbReference type="EMBL" id="KOH43236.1"/>
    </source>
</evidence>
<keyword evidence="2" id="KW-1185">Reference proteome</keyword>
<dbReference type="CDD" id="cd07067">
    <property type="entry name" value="HP_PGM_like"/>
    <property type="match status" value="1"/>
</dbReference>
<dbReference type="GO" id="GO:0016791">
    <property type="term" value="F:phosphatase activity"/>
    <property type="evidence" value="ECO:0007669"/>
    <property type="project" value="TreeGrafter"/>
</dbReference>
<dbReference type="Proteomes" id="UP000036958">
    <property type="component" value="Unassembled WGS sequence"/>
</dbReference>
<gene>
    <name evidence="1" type="ORF">NC99_39670</name>
</gene>
<proteinExistence type="predicted"/>
<dbReference type="EMBL" id="LGIA01000195">
    <property type="protein sequence ID" value="KOH43236.1"/>
    <property type="molecule type" value="Genomic_DNA"/>
</dbReference>
<name>A0A0L8V485_9BACT</name>
<dbReference type="Pfam" id="PF00300">
    <property type="entry name" value="His_Phos_1"/>
    <property type="match status" value="1"/>
</dbReference>
<dbReference type="PATRIC" id="fig|1409788.3.peg.4053"/>
<dbReference type="InterPro" id="IPR029033">
    <property type="entry name" value="His_PPase_superfam"/>
</dbReference>
<evidence type="ECO:0008006" key="3">
    <source>
        <dbReference type="Google" id="ProtNLM"/>
    </source>
</evidence>
<organism evidence="1 2">
    <name type="scientific">Sunxiuqinia dokdonensis</name>
    <dbReference type="NCBI Taxonomy" id="1409788"/>
    <lineage>
        <taxon>Bacteria</taxon>
        <taxon>Pseudomonadati</taxon>
        <taxon>Bacteroidota</taxon>
        <taxon>Bacteroidia</taxon>
        <taxon>Marinilabiliales</taxon>
        <taxon>Prolixibacteraceae</taxon>
        <taxon>Sunxiuqinia</taxon>
    </lineage>
</organism>